<accession>A0ABP8KE04</accession>
<proteinExistence type="predicted"/>
<organism evidence="1 2">
    <name type="scientific">Nibrella viscosa</name>
    <dbReference type="NCBI Taxonomy" id="1084524"/>
    <lineage>
        <taxon>Bacteria</taxon>
        <taxon>Pseudomonadati</taxon>
        <taxon>Bacteroidota</taxon>
        <taxon>Cytophagia</taxon>
        <taxon>Cytophagales</taxon>
        <taxon>Spirosomataceae</taxon>
        <taxon>Nibrella</taxon>
    </lineage>
</organism>
<dbReference type="RefSeq" id="WP_345266943.1">
    <property type="nucleotide sequence ID" value="NZ_BAABHB010000003.1"/>
</dbReference>
<dbReference type="EMBL" id="BAABHB010000003">
    <property type="protein sequence ID" value="GAA4404550.1"/>
    <property type="molecule type" value="Genomic_DNA"/>
</dbReference>
<protein>
    <recommendedName>
        <fullName evidence="3">Anti sigma-E protein RseA N-terminal domain-containing protein</fullName>
    </recommendedName>
</protein>
<evidence type="ECO:0000313" key="2">
    <source>
        <dbReference type="Proteomes" id="UP001500936"/>
    </source>
</evidence>
<gene>
    <name evidence="1" type="ORF">GCM10023187_22050</name>
</gene>
<sequence>MNDKKYIRIEELDKEHPLRQQPFTVPEGYFDTLPSRVQARIVKPKPSFTISWSWQRTVASLAGASLLAVLVWNTLPQRQESLGEEALSGVSDETIKLYLEEQGLSTYDLADNEAVQASFSKGVSLMDYLDVKPEQIRKQVESQDVSDMLNTES</sequence>
<dbReference type="Proteomes" id="UP001500936">
    <property type="component" value="Unassembled WGS sequence"/>
</dbReference>
<reference evidence="2" key="1">
    <citation type="journal article" date="2019" name="Int. J. Syst. Evol. Microbiol.">
        <title>The Global Catalogue of Microorganisms (GCM) 10K type strain sequencing project: providing services to taxonomists for standard genome sequencing and annotation.</title>
        <authorList>
            <consortium name="The Broad Institute Genomics Platform"/>
            <consortium name="The Broad Institute Genome Sequencing Center for Infectious Disease"/>
            <person name="Wu L."/>
            <person name="Ma J."/>
        </authorList>
    </citation>
    <scope>NUCLEOTIDE SEQUENCE [LARGE SCALE GENOMIC DNA]</scope>
    <source>
        <strain evidence="2">JCM 17925</strain>
    </source>
</reference>
<name>A0ABP8KE04_9BACT</name>
<evidence type="ECO:0000313" key="1">
    <source>
        <dbReference type="EMBL" id="GAA4404550.1"/>
    </source>
</evidence>
<evidence type="ECO:0008006" key="3">
    <source>
        <dbReference type="Google" id="ProtNLM"/>
    </source>
</evidence>
<comment type="caution">
    <text evidence="1">The sequence shown here is derived from an EMBL/GenBank/DDBJ whole genome shotgun (WGS) entry which is preliminary data.</text>
</comment>
<keyword evidence="2" id="KW-1185">Reference proteome</keyword>